<keyword evidence="5" id="KW-0812">Transmembrane</keyword>
<dbReference type="STRING" id="81985.R0EUC2"/>
<dbReference type="InterPro" id="IPR001128">
    <property type="entry name" value="Cyt_P450"/>
</dbReference>
<dbReference type="Proteomes" id="UP000029121">
    <property type="component" value="Unassembled WGS sequence"/>
</dbReference>
<dbReference type="SUPFAM" id="SSF48264">
    <property type="entry name" value="Cytochrome P450"/>
    <property type="match status" value="1"/>
</dbReference>
<reference evidence="15" key="1">
    <citation type="journal article" date="2013" name="Nat. Genet.">
        <title>The Capsella rubella genome and the genomic consequences of rapid mating system evolution.</title>
        <authorList>
            <person name="Slotte T."/>
            <person name="Hazzouri K.M."/>
            <person name="Agren J.A."/>
            <person name="Koenig D."/>
            <person name="Maumus F."/>
            <person name="Guo Y.L."/>
            <person name="Steige K."/>
            <person name="Platts A.E."/>
            <person name="Escobar J.S."/>
            <person name="Newman L.K."/>
            <person name="Wang W."/>
            <person name="Mandakova T."/>
            <person name="Vello E."/>
            <person name="Smith L.M."/>
            <person name="Henz S.R."/>
            <person name="Steffen J."/>
            <person name="Takuno S."/>
            <person name="Brandvain Y."/>
            <person name="Coop G."/>
            <person name="Andolfatto P."/>
            <person name="Hu T.T."/>
            <person name="Blanchette M."/>
            <person name="Clark R.M."/>
            <person name="Quesneville H."/>
            <person name="Nordborg M."/>
            <person name="Gaut B.S."/>
            <person name="Lysak M.A."/>
            <person name="Jenkins J."/>
            <person name="Grimwood J."/>
            <person name="Chapman J."/>
            <person name="Prochnik S."/>
            <person name="Shu S."/>
            <person name="Rokhsar D."/>
            <person name="Schmutz J."/>
            <person name="Weigel D."/>
            <person name="Wright S.I."/>
        </authorList>
    </citation>
    <scope>NUCLEOTIDE SEQUENCE [LARGE SCALE GENOMIC DNA]</scope>
    <source>
        <strain evidence="15">cv. Monte Gargano</strain>
    </source>
</reference>
<evidence type="ECO:0000256" key="13">
    <source>
        <dbReference type="RuleBase" id="RU000461"/>
    </source>
</evidence>
<evidence type="ECO:0000256" key="2">
    <source>
        <dbReference type="ARBA" id="ARBA00004167"/>
    </source>
</evidence>
<evidence type="ECO:0000256" key="1">
    <source>
        <dbReference type="ARBA" id="ARBA00001971"/>
    </source>
</evidence>
<evidence type="ECO:0000256" key="12">
    <source>
        <dbReference type="PIRSR" id="PIRSR602401-1"/>
    </source>
</evidence>
<dbReference type="GO" id="GO:0016705">
    <property type="term" value="F:oxidoreductase activity, acting on paired donors, with incorporation or reduction of molecular oxygen"/>
    <property type="evidence" value="ECO:0007669"/>
    <property type="project" value="InterPro"/>
</dbReference>
<dbReference type="PRINTS" id="PR00463">
    <property type="entry name" value="EP450I"/>
</dbReference>
<evidence type="ECO:0000256" key="5">
    <source>
        <dbReference type="ARBA" id="ARBA00022692"/>
    </source>
</evidence>
<dbReference type="EMBL" id="KB870812">
    <property type="protein sequence ID" value="EOA12697.1"/>
    <property type="molecule type" value="Genomic_DNA"/>
</dbReference>
<evidence type="ECO:0000256" key="6">
    <source>
        <dbReference type="ARBA" id="ARBA00022723"/>
    </source>
</evidence>
<sequence>MSFANMPPTTAIEYISYDYTMLCARDSSEVRREGVRALLRTIHAATSRGNHSVRLELRPLLSTFTFTFNIMMVMVAGKIEHDEEDKRVRELIREVFDVTGVTYVGDFLPILKIFDFDGYIKRMKKVFLKLDKFYQDLVMFLVGTDTTSVTLEWAMAELLNHPESYPAVALLVPHASSADCKVAGYDIPRGTWLLVKAWVIQRDPKVWDEPEAFKPERVESENHRGKFLPFGIGKRACPGMGLAQLVVSSALGSLIQCFDWERGNVAVDMSEGRGLTMPKAVPLIAKMQ</sequence>
<dbReference type="PANTHER" id="PTHR47947">
    <property type="entry name" value="CYTOCHROME P450 82C3-RELATED"/>
    <property type="match status" value="1"/>
</dbReference>
<comment type="similarity">
    <text evidence="3 13">Belongs to the cytochrome P450 family.</text>
</comment>
<dbReference type="PRINTS" id="PR00385">
    <property type="entry name" value="P450"/>
</dbReference>
<dbReference type="InterPro" id="IPR050651">
    <property type="entry name" value="Plant_Cytochrome_P450_Monoox"/>
</dbReference>
<keyword evidence="4 12" id="KW-0349">Heme</keyword>
<evidence type="ECO:0000313" key="14">
    <source>
        <dbReference type="EMBL" id="EOA12697.1"/>
    </source>
</evidence>
<dbReference type="AlphaFoldDB" id="R0EUC2"/>
<dbReference type="InterPro" id="IPR002401">
    <property type="entry name" value="Cyt_P450_E_grp-I"/>
</dbReference>
<protein>
    <recommendedName>
        <fullName evidence="16">Cytochrome P450</fullName>
    </recommendedName>
</protein>
<evidence type="ECO:0000256" key="9">
    <source>
        <dbReference type="ARBA" id="ARBA00023004"/>
    </source>
</evidence>
<evidence type="ECO:0008006" key="16">
    <source>
        <dbReference type="Google" id="ProtNLM"/>
    </source>
</evidence>
<evidence type="ECO:0000256" key="11">
    <source>
        <dbReference type="ARBA" id="ARBA00023136"/>
    </source>
</evidence>
<dbReference type="GO" id="GO:0020037">
    <property type="term" value="F:heme binding"/>
    <property type="evidence" value="ECO:0007669"/>
    <property type="project" value="InterPro"/>
</dbReference>
<dbReference type="eggNOG" id="KOG0156">
    <property type="taxonomic scope" value="Eukaryota"/>
</dbReference>
<dbReference type="GO" id="GO:0016020">
    <property type="term" value="C:membrane"/>
    <property type="evidence" value="ECO:0007669"/>
    <property type="project" value="UniProtKB-SubCell"/>
</dbReference>
<dbReference type="Gene3D" id="1.10.630.10">
    <property type="entry name" value="Cytochrome P450"/>
    <property type="match status" value="3"/>
</dbReference>
<dbReference type="PANTHER" id="PTHR47947:SF62">
    <property type="entry name" value="CYTOCHROME P450, FAMILY 81, SUBFAMILY D, POLYPEPTIDE 5"/>
    <property type="match status" value="1"/>
</dbReference>
<comment type="cofactor">
    <cofactor evidence="1 12">
        <name>heme</name>
        <dbReference type="ChEBI" id="CHEBI:30413"/>
    </cofactor>
</comment>
<keyword evidence="6 12" id="KW-0479">Metal-binding</keyword>
<evidence type="ECO:0000256" key="3">
    <source>
        <dbReference type="ARBA" id="ARBA00010617"/>
    </source>
</evidence>
<keyword evidence="15" id="KW-1185">Reference proteome</keyword>
<evidence type="ECO:0000256" key="4">
    <source>
        <dbReference type="ARBA" id="ARBA00022617"/>
    </source>
</evidence>
<dbReference type="PROSITE" id="PS00086">
    <property type="entry name" value="CYTOCHROME_P450"/>
    <property type="match status" value="1"/>
</dbReference>
<keyword evidence="9 12" id="KW-0408">Iron</keyword>
<accession>R0EUC2</accession>
<dbReference type="InterPro" id="IPR017972">
    <property type="entry name" value="Cyt_P450_CS"/>
</dbReference>
<keyword evidence="11" id="KW-0472">Membrane</keyword>
<gene>
    <name evidence="14" type="ORF">CARUB_v10027961mg</name>
</gene>
<dbReference type="InterPro" id="IPR036396">
    <property type="entry name" value="Cyt_P450_sf"/>
</dbReference>
<evidence type="ECO:0000256" key="7">
    <source>
        <dbReference type="ARBA" id="ARBA00022989"/>
    </source>
</evidence>
<evidence type="ECO:0000256" key="10">
    <source>
        <dbReference type="ARBA" id="ARBA00023033"/>
    </source>
</evidence>
<name>R0EUC2_9BRAS</name>
<feature type="binding site" description="axial binding residue" evidence="12">
    <location>
        <position position="237"/>
    </location>
    <ligand>
        <name>heme</name>
        <dbReference type="ChEBI" id="CHEBI:30413"/>
    </ligand>
    <ligandPart>
        <name>Fe</name>
        <dbReference type="ChEBI" id="CHEBI:18248"/>
    </ligandPart>
</feature>
<keyword evidence="8 13" id="KW-0560">Oxidoreductase</keyword>
<proteinExistence type="inferred from homology"/>
<comment type="subcellular location">
    <subcellularLocation>
        <location evidence="2">Membrane</location>
        <topology evidence="2">Single-pass membrane protein</topology>
    </subcellularLocation>
</comment>
<keyword evidence="7" id="KW-1133">Transmembrane helix</keyword>
<evidence type="ECO:0000313" key="15">
    <source>
        <dbReference type="Proteomes" id="UP000029121"/>
    </source>
</evidence>
<keyword evidence="10 13" id="KW-0503">Monooxygenase</keyword>
<evidence type="ECO:0000256" key="8">
    <source>
        <dbReference type="ARBA" id="ARBA00023002"/>
    </source>
</evidence>
<dbReference type="GO" id="GO:0005506">
    <property type="term" value="F:iron ion binding"/>
    <property type="evidence" value="ECO:0007669"/>
    <property type="project" value="InterPro"/>
</dbReference>
<feature type="non-terminal residue" evidence="14">
    <location>
        <position position="288"/>
    </location>
</feature>
<organism evidence="14 15">
    <name type="scientific">Capsella rubella</name>
    <dbReference type="NCBI Taxonomy" id="81985"/>
    <lineage>
        <taxon>Eukaryota</taxon>
        <taxon>Viridiplantae</taxon>
        <taxon>Streptophyta</taxon>
        <taxon>Embryophyta</taxon>
        <taxon>Tracheophyta</taxon>
        <taxon>Spermatophyta</taxon>
        <taxon>Magnoliopsida</taxon>
        <taxon>eudicotyledons</taxon>
        <taxon>Gunneridae</taxon>
        <taxon>Pentapetalae</taxon>
        <taxon>rosids</taxon>
        <taxon>malvids</taxon>
        <taxon>Brassicales</taxon>
        <taxon>Brassicaceae</taxon>
        <taxon>Camelineae</taxon>
        <taxon>Capsella</taxon>
    </lineage>
</organism>
<dbReference type="GO" id="GO:0004497">
    <property type="term" value="F:monooxygenase activity"/>
    <property type="evidence" value="ECO:0007669"/>
    <property type="project" value="UniProtKB-KW"/>
</dbReference>
<dbReference type="Pfam" id="PF00067">
    <property type="entry name" value="p450"/>
    <property type="match status" value="1"/>
</dbReference>